<comment type="caution">
    <text evidence="1">The sequence shown here is derived from an EMBL/GenBank/DDBJ whole genome shotgun (WGS) entry which is preliminary data.</text>
</comment>
<reference evidence="1" key="1">
    <citation type="journal article" date="2025" name="Int. J. Syst. Evol. Microbiol.">
        <title>Inconstantimicrobium mannanitabidum sp. nov., a novel member of the family Clostridiaceae isolated from anoxic soil under the treatment of reductive soil disinfestation.</title>
        <authorList>
            <person name="Ueki A."/>
            <person name="Tonouchi A."/>
            <person name="Honma S."/>
            <person name="Kaku N."/>
            <person name="Ueki K."/>
        </authorList>
    </citation>
    <scope>NUCLEOTIDE SEQUENCE</scope>
    <source>
        <strain evidence="1">TW13</strain>
    </source>
</reference>
<evidence type="ECO:0000313" key="1">
    <source>
        <dbReference type="EMBL" id="GKX66582.1"/>
    </source>
</evidence>
<proteinExistence type="predicted"/>
<accession>A0ACB5RBP3</accession>
<sequence>MAVEDLTATMAGAAIEDVDLIGDAAILDVTMVVASITHYFFYYF</sequence>
<gene>
    <name evidence="1" type="ORF">rsdtw13_18400</name>
</gene>
<name>A0ACB5RBP3_9CLOT</name>
<dbReference type="EMBL" id="BROD01000001">
    <property type="protein sequence ID" value="GKX66582.1"/>
    <property type="molecule type" value="Genomic_DNA"/>
</dbReference>
<evidence type="ECO:0000313" key="2">
    <source>
        <dbReference type="Proteomes" id="UP001058074"/>
    </source>
</evidence>
<keyword evidence="2" id="KW-1185">Reference proteome</keyword>
<organism evidence="1 2">
    <name type="scientific">Inconstantimicrobium mannanitabidum</name>
    <dbReference type="NCBI Taxonomy" id="1604901"/>
    <lineage>
        <taxon>Bacteria</taxon>
        <taxon>Bacillati</taxon>
        <taxon>Bacillota</taxon>
        <taxon>Clostridia</taxon>
        <taxon>Eubacteriales</taxon>
        <taxon>Clostridiaceae</taxon>
        <taxon>Inconstantimicrobium</taxon>
    </lineage>
</organism>
<dbReference type="Proteomes" id="UP001058074">
    <property type="component" value="Unassembled WGS sequence"/>
</dbReference>
<protein>
    <submittedName>
        <fullName evidence="1">Uncharacterized protein</fullName>
    </submittedName>
</protein>